<organism evidence="2 3">
    <name type="scientific">Tritrichomonas musculus</name>
    <dbReference type="NCBI Taxonomy" id="1915356"/>
    <lineage>
        <taxon>Eukaryota</taxon>
        <taxon>Metamonada</taxon>
        <taxon>Parabasalia</taxon>
        <taxon>Tritrichomonadida</taxon>
        <taxon>Tritrichomonadidae</taxon>
        <taxon>Tritrichomonas</taxon>
    </lineage>
</organism>
<name>A0ABR2KZM9_9EUKA</name>
<dbReference type="Proteomes" id="UP001470230">
    <property type="component" value="Unassembled WGS sequence"/>
</dbReference>
<sequence>MCFEAELPLKRVINMISLANAIYVQTIDVPIKSRMEGGKVMKYPAWVAYRRLHKDDYKKLALRYLQNALSYIEPVIDVKTNLIKEQDSTQWNQEFQYLLHQIHNIIHKFYIIANDMKAVINFCKTASNADVRAQKEAFQKNFDHYVELLYGEGSEYRLYKANQKAAREAKQRKASDFDVEDGYRSGDSDSAPQE</sequence>
<evidence type="ECO:0000313" key="3">
    <source>
        <dbReference type="Proteomes" id="UP001470230"/>
    </source>
</evidence>
<proteinExistence type="predicted"/>
<evidence type="ECO:0000313" key="2">
    <source>
        <dbReference type="EMBL" id="KAK8895460.1"/>
    </source>
</evidence>
<gene>
    <name evidence="2" type="ORF">M9Y10_023925</name>
</gene>
<comment type="caution">
    <text evidence="2">The sequence shown here is derived from an EMBL/GenBank/DDBJ whole genome shotgun (WGS) entry which is preliminary data.</text>
</comment>
<protein>
    <submittedName>
        <fullName evidence="2">Uncharacterized protein</fullName>
    </submittedName>
</protein>
<keyword evidence="3" id="KW-1185">Reference proteome</keyword>
<reference evidence="2 3" key="1">
    <citation type="submission" date="2024-04" db="EMBL/GenBank/DDBJ databases">
        <title>Tritrichomonas musculus Genome.</title>
        <authorList>
            <person name="Alves-Ferreira E."/>
            <person name="Grigg M."/>
            <person name="Lorenzi H."/>
            <person name="Galac M."/>
        </authorList>
    </citation>
    <scope>NUCLEOTIDE SEQUENCE [LARGE SCALE GENOMIC DNA]</scope>
    <source>
        <strain evidence="2 3">EAF2021</strain>
    </source>
</reference>
<feature type="region of interest" description="Disordered" evidence="1">
    <location>
        <begin position="167"/>
        <end position="194"/>
    </location>
</feature>
<dbReference type="EMBL" id="JAPFFF010000003">
    <property type="protein sequence ID" value="KAK8895460.1"/>
    <property type="molecule type" value="Genomic_DNA"/>
</dbReference>
<feature type="compositionally biased region" description="Basic and acidic residues" evidence="1">
    <location>
        <begin position="167"/>
        <end position="187"/>
    </location>
</feature>
<accession>A0ABR2KZM9</accession>
<evidence type="ECO:0000256" key="1">
    <source>
        <dbReference type="SAM" id="MobiDB-lite"/>
    </source>
</evidence>